<dbReference type="OrthoDB" id="9783873at2"/>
<comment type="caution">
    <text evidence="2">The sequence shown here is derived from an EMBL/GenBank/DDBJ whole genome shotgun (WGS) entry which is preliminary data.</text>
</comment>
<evidence type="ECO:0000313" key="3">
    <source>
        <dbReference type="Proteomes" id="UP000324550"/>
    </source>
</evidence>
<keyword evidence="3" id="KW-1185">Reference proteome</keyword>
<name>A0A5D0G442_9FLAO</name>
<accession>A0A5D0G442</accession>
<protein>
    <submittedName>
        <fullName evidence="2">DUF2779 domain-containing protein</fullName>
    </submittedName>
</protein>
<dbReference type="EMBL" id="VSFC01000052">
    <property type="protein sequence ID" value="TYA53049.1"/>
    <property type="molecule type" value="Genomic_DNA"/>
</dbReference>
<feature type="domain" description="DUF2779" evidence="1">
    <location>
        <begin position="294"/>
        <end position="416"/>
    </location>
</feature>
<proteinExistence type="predicted"/>
<dbReference type="Pfam" id="PF11074">
    <property type="entry name" value="DUF2779"/>
    <property type="match status" value="1"/>
</dbReference>
<dbReference type="RefSeq" id="WP_148456024.1">
    <property type="nucleotide sequence ID" value="NZ_VSFC01000052.1"/>
</dbReference>
<evidence type="ECO:0000313" key="2">
    <source>
        <dbReference type="EMBL" id="TYA53049.1"/>
    </source>
</evidence>
<organism evidence="2 3">
    <name type="scientific">Formosa maritima</name>
    <dbReference type="NCBI Taxonomy" id="2592046"/>
    <lineage>
        <taxon>Bacteria</taxon>
        <taxon>Pseudomonadati</taxon>
        <taxon>Bacteroidota</taxon>
        <taxon>Flavobacteriia</taxon>
        <taxon>Flavobacteriales</taxon>
        <taxon>Flavobacteriaceae</taxon>
        <taxon>Formosa</taxon>
    </lineage>
</organism>
<dbReference type="Gene3D" id="3.90.320.10">
    <property type="match status" value="1"/>
</dbReference>
<sequence length="486" mass="56282">MHQLTKTDFIQYLNCPESLWLLKNKPNEYPRGEFSLFLEKLIKEGYEVEEHAKLLFPNGVDLPENSSPQFTLQQLSSNSKVFFQPSFSTQKGVFARIDVLEKLVNGTYHIYEIKSASSIKKGKLEDACFQKYVLQECGYIVSKISIIHLNKDYVKQGGIIPNKLLEIIDVTEQVDNLYSSVVNDINAASNFINKESISEDECSCRYKTRSNHCDSFKYFNKDVPDFSIYEIARISSKKIGKLADNSQLSILDIPLDFELSVIQQAQVESVRKELVLINKSRIQQTLNNLKFPLHFVDYETFPTAVPKLDNMGPHNHLVFQVSIHTMKENGEITHFEWLGSKLEQPIDMLKQMQDFTGLIGTFISWNAPFEISRNKDMLVWIPQFTEYLNYMNTHMFDLMNIFKTDYVDYRFHGSTSIKKVLPVLCPQLSYSDLEVQDGTMALDTWGRMVSDPNFNEDVEQTRKNLLEYCKLDTLAMVEIYKELKNQ</sequence>
<dbReference type="AlphaFoldDB" id="A0A5D0G442"/>
<gene>
    <name evidence="2" type="ORF">FVF61_10315</name>
</gene>
<dbReference type="Proteomes" id="UP000324550">
    <property type="component" value="Unassembled WGS sequence"/>
</dbReference>
<dbReference type="InterPro" id="IPR021301">
    <property type="entry name" value="DUF2779"/>
</dbReference>
<evidence type="ECO:0000259" key="1">
    <source>
        <dbReference type="Pfam" id="PF11074"/>
    </source>
</evidence>
<dbReference type="InterPro" id="IPR011604">
    <property type="entry name" value="PDDEXK-like_dom_sf"/>
</dbReference>
<reference evidence="2 3" key="1">
    <citation type="submission" date="2019-08" db="EMBL/GenBank/DDBJ databases">
        <title>Formosa sediminis sp. nov., isolated from marine sediment.</title>
        <authorList>
            <person name="Cao W.R."/>
        </authorList>
    </citation>
    <scope>NUCLEOTIDE SEQUENCE [LARGE SCALE GENOMIC DNA]</scope>
    <source>
        <strain evidence="2 3">1494</strain>
    </source>
</reference>